<gene>
    <name evidence="1" type="primary">59</name>
    <name evidence="1" type="ORF">SEA_PRAIRIE_59</name>
</gene>
<organism evidence="1 2">
    <name type="scientific">Arthrobacter phage Prairie</name>
    <dbReference type="NCBI Taxonomy" id="2816463"/>
    <lineage>
        <taxon>Viruses</taxon>
        <taxon>Duplodnaviria</taxon>
        <taxon>Heunggongvirae</taxon>
        <taxon>Uroviricota</taxon>
        <taxon>Caudoviricetes</taxon>
        <taxon>Berryhillviridae</taxon>
        <taxon>Lilmacvirus</taxon>
        <taxon>Lilmacvirus prairie</taxon>
    </lineage>
</organism>
<dbReference type="Proteomes" id="UP000664925">
    <property type="component" value="Segment"/>
</dbReference>
<evidence type="ECO:0000313" key="2">
    <source>
        <dbReference type="Proteomes" id="UP000664925"/>
    </source>
</evidence>
<reference evidence="1" key="1">
    <citation type="submission" date="2021-02" db="EMBL/GenBank/DDBJ databases">
        <authorList>
            <person name="Johnson B.J."/>
            <person name="Isenhart S.H."/>
            <person name="Brown D.K."/>
            <person name="Kleven A.S."/>
            <person name="Bohn B.R."/>
            <person name="Martinez L.A."/>
            <person name="Garcia C.A."/>
            <person name="Zack K.M."/>
            <person name="Garlena R.A."/>
            <person name="Russell D.A."/>
            <person name="Jacobs-Sera D."/>
            <person name="Hatfull G.F."/>
        </authorList>
    </citation>
    <scope>NUCLEOTIDE SEQUENCE</scope>
</reference>
<accession>A0A8A5LQA4</accession>
<proteinExistence type="predicted"/>
<sequence length="164" mass="17942">MTRTAPEYVAALAPAGLFGERDAEVHKTLRELHRSLAPDLQDRIAVESYYDPAADGWRLVMHRIPYVPPAPATPEEEDARRAAVLEEALADPKGLALAKAIIERKELHEALADFKPGGTSADDEPDEFCNCVGDACGGHDHRCPLRRELPAPAVGEIPLAERYL</sequence>
<keyword evidence="2" id="KW-1185">Reference proteome</keyword>
<evidence type="ECO:0000313" key="1">
    <source>
        <dbReference type="EMBL" id="QTF82156.1"/>
    </source>
</evidence>
<name>A0A8A5LQA4_9CAUD</name>
<dbReference type="EMBL" id="MW601223">
    <property type="protein sequence ID" value="QTF82156.1"/>
    <property type="molecule type" value="Genomic_DNA"/>
</dbReference>
<protein>
    <submittedName>
        <fullName evidence="1">Uncharacterized protein</fullName>
    </submittedName>
</protein>